<dbReference type="AlphaFoldDB" id="A0A0P8Y7Y2"/>
<name>A0A0P8Y7Y2_DROAN</name>
<dbReference type="GeneID" id="26513708"/>
<evidence type="ECO:0000313" key="2">
    <source>
        <dbReference type="Proteomes" id="UP000007801"/>
    </source>
</evidence>
<proteinExistence type="predicted"/>
<dbReference type="InParanoid" id="A0A0P8Y7Y2"/>
<dbReference type="Proteomes" id="UP000007801">
    <property type="component" value="Unassembled WGS sequence"/>
</dbReference>
<evidence type="ECO:0000313" key="1">
    <source>
        <dbReference type="EMBL" id="KPU77541.1"/>
    </source>
</evidence>
<sequence length="200" mass="23588">MFFFQDLKAWDEWTTALDSAKDLSDVEVREIFLTQVLPNVNTYKLPEKLKKRLELLNLHPYLRRVAEGYEISPNSDLAARLELKEGRDYITISKFKESGYPRSAPTILIDDKSVVYGPQMDPEFLALLSMMVSDDLELSMCQLHSSQEIHRRLRQARQNFEDRARFAPFRNNLDETLFKLEVFTKLRKNICLAMNFRKKY</sequence>
<dbReference type="KEGG" id="dan:26513708"/>
<keyword evidence="2" id="KW-1185">Reference proteome</keyword>
<dbReference type="OrthoDB" id="8003490at2759"/>
<organism evidence="1 2">
    <name type="scientific">Drosophila ananassae</name>
    <name type="common">Fruit fly</name>
    <dbReference type="NCBI Taxonomy" id="7217"/>
    <lineage>
        <taxon>Eukaryota</taxon>
        <taxon>Metazoa</taxon>
        <taxon>Ecdysozoa</taxon>
        <taxon>Arthropoda</taxon>
        <taxon>Hexapoda</taxon>
        <taxon>Insecta</taxon>
        <taxon>Pterygota</taxon>
        <taxon>Neoptera</taxon>
        <taxon>Endopterygota</taxon>
        <taxon>Diptera</taxon>
        <taxon>Brachycera</taxon>
        <taxon>Muscomorpha</taxon>
        <taxon>Ephydroidea</taxon>
        <taxon>Drosophilidae</taxon>
        <taxon>Drosophila</taxon>
        <taxon>Sophophora</taxon>
    </lineage>
</organism>
<gene>
    <name evidence="1" type="primary">Dana\GF26299</name>
    <name evidence="1" type="ORF">GF26299</name>
</gene>
<protein>
    <submittedName>
        <fullName evidence="1">Uncharacterized protein</fullName>
    </submittedName>
</protein>
<accession>A0A0P8Y7Y2</accession>
<dbReference type="EMBL" id="CH902618">
    <property type="protein sequence ID" value="KPU77541.1"/>
    <property type="molecule type" value="Genomic_DNA"/>
</dbReference>
<reference evidence="1 2" key="1">
    <citation type="journal article" date="2007" name="Nature">
        <title>Evolution of genes and genomes on the Drosophila phylogeny.</title>
        <authorList>
            <consortium name="Drosophila 12 Genomes Consortium"/>
            <person name="Clark A.G."/>
            <person name="Eisen M.B."/>
            <person name="Smith D.R."/>
            <person name="Bergman C.M."/>
            <person name="Oliver B."/>
            <person name="Markow T.A."/>
            <person name="Kaufman T.C."/>
            <person name="Kellis M."/>
            <person name="Gelbart W."/>
            <person name="Iyer V.N."/>
            <person name="Pollard D.A."/>
            <person name="Sackton T.B."/>
            <person name="Larracuente A.M."/>
            <person name="Singh N.D."/>
            <person name="Abad J.P."/>
            <person name="Abt D.N."/>
            <person name="Adryan B."/>
            <person name="Aguade M."/>
            <person name="Akashi H."/>
            <person name="Anderson W.W."/>
            <person name="Aquadro C.F."/>
            <person name="Ardell D.H."/>
            <person name="Arguello R."/>
            <person name="Artieri C.G."/>
            <person name="Barbash D.A."/>
            <person name="Barker D."/>
            <person name="Barsanti P."/>
            <person name="Batterham P."/>
            <person name="Batzoglou S."/>
            <person name="Begun D."/>
            <person name="Bhutkar A."/>
            <person name="Blanco E."/>
            <person name="Bosak S.A."/>
            <person name="Bradley R.K."/>
            <person name="Brand A.D."/>
            <person name="Brent M.R."/>
            <person name="Brooks A.N."/>
            <person name="Brown R.H."/>
            <person name="Butlin R.K."/>
            <person name="Caggese C."/>
            <person name="Calvi B.R."/>
            <person name="Bernardo de Carvalho A."/>
            <person name="Caspi A."/>
            <person name="Castrezana S."/>
            <person name="Celniker S.E."/>
            <person name="Chang J.L."/>
            <person name="Chapple C."/>
            <person name="Chatterji S."/>
            <person name="Chinwalla A."/>
            <person name="Civetta A."/>
            <person name="Clifton S.W."/>
            <person name="Comeron J.M."/>
            <person name="Costello J.C."/>
            <person name="Coyne J.A."/>
            <person name="Daub J."/>
            <person name="David R.G."/>
            <person name="Delcher A.L."/>
            <person name="Delehaunty K."/>
            <person name="Do C.B."/>
            <person name="Ebling H."/>
            <person name="Edwards K."/>
            <person name="Eickbush T."/>
            <person name="Evans J.D."/>
            <person name="Filipski A."/>
            <person name="Findeiss S."/>
            <person name="Freyhult E."/>
            <person name="Fulton L."/>
            <person name="Fulton R."/>
            <person name="Garcia A.C."/>
            <person name="Gardiner A."/>
            <person name="Garfield D.A."/>
            <person name="Garvin B.E."/>
            <person name="Gibson G."/>
            <person name="Gilbert D."/>
            <person name="Gnerre S."/>
            <person name="Godfrey J."/>
            <person name="Good R."/>
            <person name="Gotea V."/>
            <person name="Gravely B."/>
            <person name="Greenberg A.J."/>
            <person name="Griffiths-Jones S."/>
            <person name="Gross S."/>
            <person name="Guigo R."/>
            <person name="Gustafson E.A."/>
            <person name="Haerty W."/>
            <person name="Hahn M.W."/>
            <person name="Halligan D.L."/>
            <person name="Halpern A.L."/>
            <person name="Halter G.M."/>
            <person name="Han M.V."/>
            <person name="Heger A."/>
            <person name="Hillier L."/>
            <person name="Hinrichs A.S."/>
            <person name="Holmes I."/>
            <person name="Hoskins R.A."/>
            <person name="Hubisz M.J."/>
            <person name="Hultmark D."/>
            <person name="Huntley M.A."/>
            <person name="Jaffe D.B."/>
            <person name="Jagadeeshan S."/>
            <person name="Jeck W.R."/>
            <person name="Johnson J."/>
            <person name="Jones C.D."/>
            <person name="Jordan W.C."/>
            <person name="Karpen G.H."/>
            <person name="Kataoka E."/>
            <person name="Keightley P.D."/>
            <person name="Kheradpour P."/>
            <person name="Kirkness E.F."/>
            <person name="Koerich L.B."/>
            <person name="Kristiansen K."/>
            <person name="Kudrna D."/>
            <person name="Kulathinal R.J."/>
            <person name="Kumar S."/>
            <person name="Kwok R."/>
            <person name="Lander E."/>
            <person name="Langley C.H."/>
            <person name="Lapoint R."/>
            <person name="Lazzaro B.P."/>
            <person name="Lee S.J."/>
            <person name="Levesque L."/>
            <person name="Li R."/>
            <person name="Lin C.F."/>
            <person name="Lin M.F."/>
            <person name="Lindblad-Toh K."/>
            <person name="Llopart A."/>
            <person name="Long M."/>
            <person name="Low L."/>
            <person name="Lozovsky E."/>
            <person name="Lu J."/>
            <person name="Luo M."/>
            <person name="Machado C.A."/>
            <person name="Makalowski W."/>
            <person name="Marzo M."/>
            <person name="Matsuda M."/>
            <person name="Matzkin L."/>
            <person name="McAllister B."/>
            <person name="McBride C.S."/>
            <person name="McKernan B."/>
            <person name="McKernan K."/>
            <person name="Mendez-Lago M."/>
            <person name="Minx P."/>
            <person name="Mollenhauer M.U."/>
            <person name="Montooth K."/>
            <person name="Mount S.M."/>
            <person name="Mu X."/>
            <person name="Myers E."/>
            <person name="Negre B."/>
            <person name="Newfeld S."/>
            <person name="Nielsen R."/>
            <person name="Noor M.A."/>
            <person name="O'Grady P."/>
            <person name="Pachter L."/>
            <person name="Papaceit M."/>
            <person name="Parisi M.J."/>
            <person name="Parisi M."/>
            <person name="Parts L."/>
            <person name="Pedersen J.S."/>
            <person name="Pesole G."/>
            <person name="Phillippy A.M."/>
            <person name="Ponting C.P."/>
            <person name="Pop M."/>
            <person name="Porcelli D."/>
            <person name="Powell J.R."/>
            <person name="Prohaska S."/>
            <person name="Pruitt K."/>
            <person name="Puig M."/>
            <person name="Quesneville H."/>
            <person name="Ram K.R."/>
            <person name="Rand D."/>
            <person name="Rasmussen M.D."/>
            <person name="Reed L.K."/>
            <person name="Reenan R."/>
            <person name="Reily A."/>
            <person name="Remington K.A."/>
            <person name="Rieger T.T."/>
            <person name="Ritchie M.G."/>
            <person name="Robin C."/>
            <person name="Rogers Y.H."/>
            <person name="Rohde C."/>
            <person name="Rozas J."/>
            <person name="Rubenfield M.J."/>
            <person name="Ruiz A."/>
            <person name="Russo S."/>
            <person name="Salzberg S.L."/>
            <person name="Sanchez-Gracia A."/>
            <person name="Saranga D.J."/>
            <person name="Sato H."/>
            <person name="Schaeffer S.W."/>
            <person name="Schatz M.C."/>
            <person name="Schlenke T."/>
            <person name="Schwartz R."/>
            <person name="Segarra C."/>
            <person name="Singh R.S."/>
            <person name="Sirot L."/>
            <person name="Sirota M."/>
            <person name="Sisneros N.B."/>
            <person name="Smith C.D."/>
            <person name="Smith T.F."/>
            <person name="Spieth J."/>
            <person name="Stage D.E."/>
            <person name="Stark A."/>
            <person name="Stephan W."/>
            <person name="Strausberg R.L."/>
            <person name="Strempel S."/>
            <person name="Sturgill D."/>
            <person name="Sutton G."/>
            <person name="Sutton G.G."/>
            <person name="Tao W."/>
            <person name="Teichmann S."/>
            <person name="Tobari Y.N."/>
            <person name="Tomimura Y."/>
            <person name="Tsolas J.M."/>
            <person name="Valente V.L."/>
            <person name="Venter E."/>
            <person name="Venter J.C."/>
            <person name="Vicario S."/>
            <person name="Vieira F.G."/>
            <person name="Vilella A.J."/>
            <person name="Villasante A."/>
            <person name="Walenz B."/>
            <person name="Wang J."/>
            <person name="Wasserman M."/>
            <person name="Watts T."/>
            <person name="Wilson D."/>
            <person name="Wilson R.K."/>
            <person name="Wing R.A."/>
            <person name="Wolfner M.F."/>
            <person name="Wong A."/>
            <person name="Wong G.K."/>
            <person name="Wu C.I."/>
            <person name="Wu G."/>
            <person name="Yamamoto D."/>
            <person name="Yang H.P."/>
            <person name="Yang S.P."/>
            <person name="Yorke J.A."/>
            <person name="Yoshida K."/>
            <person name="Zdobnov E."/>
            <person name="Zhang P."/>
            <person name="Zhang Y."/>
            <person name="Zimin A.V."/>
            <person name="Baldwin J."/>
            <person name="Abdouelleil A."/>
            <person name="Abdulkadir J."/>
            <person name="Abebe A."/>
            <person name="Abera B."/>
            <person name="Abreu J."/>
            <person name="Acer S.C."/>
            <person name="Aftuck L."/>
            <person name="Alexander A."/>
            <person name="An P."/>
            <person name="Anderson E."/>
            <person name="Anderson S."/>
            <person name="Arachi H."/>
            <person name="Azer M."/>
            <person name="Bachantsang P."/>
            <person name="Barry A."/>
            <person name="Bayul T."/>
            <person name="Berlin A."/>
            <person name="Bessette D."/>
            <person name="Bloom T."/>
            <person name="Blye J."/>
            <person name="Boguslavskiy L."/>
            <person name="Bonnet C."/>
            <person name="Boukhgalter B."/>
            <person name="Bourzgui I."/>
            <person name="Brown A."/>
            <person name="Cahill P."/>
            <person name="Channer S."/>
            <person name="Cheshatsang Y."/>
            <person name="Chuda L."/>
            <person name="Citroen M."/>
            <person name="Collymore A."/>
            <person name="Cooke P."/>
            <person name="Costello M."/>
            <person name="D'Aco K."/>
            <person name="Daza R."/>
            <person name="De Haan G."/>
            <person name="DeGray S."/>
            <person name="DeMaso C."/>
            <person name="Dhargay N."/>
            <person name="Dooley K."/>
            <person name="Dooley E."/>
            <person name="Doricent M."/>
            <person name="Dorje P."/>
            <person name="Dorjee K."/>
            <person name="Dupes A."/>
            <person name="Elong R."/>
            <person name="Falk J."/>
            <person name="Farina A."/>
            <person name="Faro S."/>
            <person name="Ferguson D."/>
            <person name="Fisher S."/>
            <person name="Foley C.D."/>
            <person name="Franke A."/>
            <person name="Friedrich D."/>
            <person name="Gadbois L."/>
            <person name="Gearin G."/>
            <person name="Gearin C.R."/>
            <person name="Giannoukos G."/>
            <person name="Goode T."/>
            <person name="Graham J."/>
            <person name="Grandbois E."/>
            <person name="Grewal S."/>
            <person name="Gyaltsen K."/>
            <person name="Hafez N."/>
            <person name="Hagos B."/>
            <person name="Hall J."/>
            <person name="Henson C."/>
            <person name="Hollinger A."/>
            <person name="Honan T."/>
            <person name="Huard M.D."/>
            <person name="Hughes L."/>
            <person name="Hurhula B."/>
            <person name="Husby M.E."/>
            <person name="Kamat A."/>
            <person name="Kanga B."/>
            <person name="Kashin S."/>
            <person name="Khazanovich D."/>
            <person name="Kisner P."/>
            <person name="Lance K."/>
            <person name="Lara M."/>
            <person name="Lee W."/>
            <person name="Lennon N."/>
            <person name="Letendre F."/>
            <person name="LeVine R."/>
            <person name="Lipovsky A."/>
            <person name="Liu X."/>
            <person name="Liu J."/>
            <person name="Liu S."/>
            <person name="Lokyitsang T."/>
            <person name="Lokyitsang Y."/>
            <person name="Lubonja R."/>
            <person name="Lui A."/>
            <person name="MacDonald P."/>
            <person name="Magnisalis V."/>
            <person name="Maru K."/>
            <person name="Matthews C."/>
            <person name="McCusker W."/>
            <person name="McDonough S."/>
            <person name="Mehta T."/>
            <person name="Meldrim J."/>
            <person name="Meneus L."/>
            <person name="Mihai O."/>
            <person name="Mihalev A."/>
            <person name="Mihova T."/>
            <person name="Mittelman R."/>
            <person name="Mlenga V."/>
            <person name="Montmayeur A."/>
            <person name="Mulrain L."/>
            <person name="Navidi A."/>
            <person name="Naylor J."/>
            <person name="Negash T."/>
            <person name="Nguyen T."/>
            <person name="Nguyen N."/>
            <person name="Nicol R."/>
            <person name="Norbu C."/>
            <person name="Norbu N."/>
            <person name="Novod N."/>
            <person name="O'Neill B."/>
            <person name="Osman S."/>
            <person name="Markiewicz E."/>
            <person name="Oyono O.L."/>
            <person name="Patti C."/>
            <person name="Phunkhang P."/>
            <person name="Pierre F."/>
            <person name="Priest M."/>
            <person name="Raghuraman S."/>
            <person name="Rege F."/>
            <person name="Reyes R."/>
            <person name="Rise C."/>
            <person name="Rogov P."/>
            <person name="Ross K."/>
            <person name="Ryan E."/>
            <person name="Settipalli S."/>
            <person name="Shea T."/>
            <person name="Sherpa N."/>
            <person name="Shi L."/>
            <person name="Shih D."/>
            <person name="Sparrow T."/>
            <person name="Spaulding J."/>
            <person name="Stalker J."/>
            <person name="Stange-Thomann N."/>
            <person name="Stavropoulos S."/>
            <person name="Stone C."/>
            <person name="Strader C."/>
            <person name="Tesfaye S."/>
            <person name="Thomson T."/>
            <person name="Thoulutsang Y."/>
            <person name="Thoulutsang D."/>
            <person name="Topham K."/>
            <person name="Topping I."/>
            <person name="Tsamla T."/>
            <person name="Vassiliev H."/>
            <person name="Vo A."/>
            <person name="Wangchuk T."/>
            <person name="Wangdi T."/>
            <person name="Weiand M."/>
            <person name="Wilkinson J."/>
            <person name="Wilson A."/>
            <person name="Yadav S."/>
            <person name="Young G."/>
            <person name="Yu Q."/>
            <person name="Zembek L."/>
            <person name="Zhong D."/>
            <person name="Zimmer A."/>
            <person name="Zwirko Z."/>
            <person name="Jaffe D.B."/>
            <person name="Alvarez P."/>
            <person name="Brockman W."/>
            <person name="Butler J."/>
            <person name="Chin C."/>
            <person name="Gnerre S."/>
            <person name="Grabherr M."/>
            <person name="Kleber M."/>
            <person name="Mauceli E."/>
            <person name="MacCallum I."/>
        </authorList>
    </citation>
    <scope>NUCLEOTIDE SEQUENCE [LARGE SCALE GENOMIC DNA]</scope>
    <source>
        <strain evidence="2">Tucson 14024-0371.13</strain>
    </source>
</reference>